<accession>A0A1I5ISP8</accession>
<dbReference type="GeneID" id="99655790"/>
<reference evidence="1 2" key="1">
    <citation type="submission" date="2016-10" db="EMBL/GenBank/DDBJ databases">
        <authorList>
            <person name="de Groot N.N."/>
        </authorList>
    </citation>
    <scope>NUCLEOTIDE SEQUENCE [LARGE SCALE GENOMIC DNA]</scope>
    <source>
        <strain evidence="1 2">DSM 43067</strain>
    </source>
</reference>
<sequence length="101" mass="11233">MSSDYYLPTDHGYAVVEDMEDGTKKVMVCDSVVAGVPQNVYAIHFKCTSLRVGPGVRMEHASTGSHTRQVVEVFAERRGVVHLRAMKRGTSPILEEAARRR</sequence>
<proteinExistence type="predicted"/>
<evidence type="ECO:0000313" key="2">
    <source>
        <dbReference type="Proteomes" id="UP000183413"/>
    </source>
</evidence>
<name>A0A1I5ISP8_9ACTN</name>
<dbReference type="RefSeq" id="WP_021600005.1">
    <property type="nucleotide sequence ID" value="NZ_CP083237.1"/>
</dbReference>
<dbReference type="InParanoid" id="A0A1I5ISP8"/>
<protein>
    <submittedName>
        <fullName evidence="1">Uncharacterized protein</fullName>
    </submittedName>
</protein>
<dbReference type="Proteomes" id="UP000183413">
    <property type="component" value="Unassembled WGS sequence"/>
</dbReference>
<dbReference type="OrthoDB" id="3478232at2"/>
<dbReference type="EMBL" id="FOVH01000008">
    <property type="protein sequence ID" value="SFO63206.1"/>
    <property type="molecule type" value="Genomic_DNA"/>
</dbReference>
<gene>
    <name evidence="1" type="ORF">SAMN04489713_10812</name>
</gene>
<organism evidence="1 2">
    <name type="scientific">Actinomadura madurae</name>
    <dbReference type="NCBI Taxonomy" id="1993"/>
    <lineage>
        <taxon>Bacteria</taxon>
        <taxon>Bacillati</taxon>
        <taxon>Actinomycetota</taxon>
        <taxon>Actinomycetes</taxon>
        <taxon>Streptosporangiales</taxon>
        <taxon>Thermomonosporaceae</taxon>
        <taxon>Actinomadura</taxon>
    </lineage>
</organism>
<dbReference type="AlphaFoldDB" id="A0A1I5ISP8"/>
<dbReference type="STRING" id="1993.SAMN04489713_10812"/>
<evidence type="ECO:0000313" key="1">
    <source>
        <dbReference type="EMBL" id="SFO63206.1"/>
    </source>
</evidence>
<keyword evidence="2" id="KW-1185">Reference proteome</keyword>